<evidence type="ECO:0000256" key="7">
    <source>
        <dbReference type="PIRSR" id="PIRSR001021-1"/>
    </source>
</evidence>
<dbReference type="Gene3D" id="3.20.20.80">
    <property type="entry name" value="Glycosidases"/>
    <property type="match status" value="1"/>
</dbReference>
<name>A0AAW9Q9K8_9CYAN</name>
<dbReference type="SUPFAM" id="SSF51011">
    <property type="entry name" value="Glycosyl hydrolase domain"/>
    <property type="match status" value="1"/>
</dbReference>
<dbReference type="GO" id="GO:0005509">
    <property type="term" value="F:calcium ion binding"/>
    <property type="evidence" value="ECO:0007669"/>
    <property type="project" value="InterPro"/>
</dbReference>
<dbReference type="RefSeq" id="WP_330486316.1">
    <property type="nucleotide sequence ID" value="NZ_JAZBJZ010000184.1"/>
</dbReference>
<feature type="domain" description="Glycosyl hydrolase family 13 catalytic" evidence="9">
    <location>
        <begin position="4"/>
        <end position="396"/>
    </location>
</feature>
<dbReference type="InterPro" id="IPR015237">
    <property type="entry name" value="Alpha-amylase_C_pro"/>
</dbReference>
<evidence type="ECO:0000256" key="3">
    <source>
        <dbReference type="ARBA" id="ARBA00022723"/>
    </source>
</evidence>
<dbReference type="EMBL" id="JAZBJZ010000184">
    <property type="protein sequence ID" value="MEE3719880.1"/>
    <property type="molecule type" value="Genomic_DNA"/>
</dbReference>
<gene>
    <name evidence="10" type="ORF">V2H45_24370</name>
</gene>
<comment type="similarity">
    <text evidence="2">Belongs to the glycosyl hydrolase 13 family.</text>
</comment>
<evidence type="ECO:0000256" key="1">
    <source>
        <dbReference type="ARBA" id="ARBA00001913"/>
    </source>
</evidence>
<evidence type="ECO:0000256" key="6">
    <source>
        <dbReference type="ARBA" id="ARBA00023295"/>
    </source>
</evidence>
<proteinExistence type="inferred from homology"/>
<dbReference type="AlphaFoldDB" id="A0AAW9Q9K8"/>
<dbReference type="GO" id="GO:0005975">
    <property type="term" value="P:carbohydrate metabolic process"/>
    <property type="evidence" value="ECO:0007669"/>
    <property type="project" value="InterPro"/>
</dbReference>
<accession>A0AAW9Q9K8</accession>
<dbReference type="NCBIfam" id="NF006969">
    <property type="entry name" value="PRK09441.1-2"/>
    <property type="match status" value="1"/>
</dbReference>
<dbReference type="InterPro" id="IPR006047">
    <property type="entry name" value="GH13_cat_dom"/>
</dbReference>
<dbReference type="Pfam" id="PF00128">
    <property type="entry name" value="Alpha-amylase"/>
    <property type="match status" value="1"/>
</dbReference>
<keyword evidence="8" id="KW-0106">Calcium</keyword>
<feature type="binding site" evidence="8">
    <location>
        <position position="161"/>
    </location>
    <ligand>
        <name>Ca(2+)</name>
        <dbReference type="ChEBI" id="CHEBI:29108"/>
        <label>2</label>
    </ligand>
</feature>
<dbReference type="SMART" id="SM00642">
    <property type="entry name" value="Aamy"/>
    <property type="match status" value="1"/>
</dbReference>
<organism evidence="10 11">
    <name type="scientific">Tumidithrix elongata BACA0141</name>
    <dbReference type="NCBI Taxonomy" id="2716417"/>
    <lineage>
        <taxon>Bacteria</taxon>
        <taxon>Bacillati</taxon>
        <taxon>Cyanobacteriota</taxon>
        <taxon>Cyanophyceae</taxon>
        <taxon>Pseudanabaenales</taxon>
        <taxon>Pseudanabaenaceae</taxon>
        <taxon>Tumidithrix</taxon>
        <taxon>Tumidithrix elongata</taxon>
    </lineage>
</organism>
<evidence type="ECO:0000313" key="10">
    <source>
        <dbReference type="EMBL" id="MEE3719880.1"/>
    </source>
</evidence>
<dbReference type="Gene3D" id="2.60.40.1180">
    <property type="entry name" value="Golgi alpha-mannosidase II"/>
    <property type="match status" value="1"/>
</dbReference>
<dbReference type="InterPro" id="IPR017853">
    <property type="entry name" value="GH"/>
</dbReference>
<keyword evidence="6 10" id="KW-0326">Glycosidase</keyword>
<feature type="binding site" evidence="8">
    <location>
        <position position="195"/>
    </location>
    <ligand>
        <name>Ca(2+)</name>
        <dbReference type="ChEBI" id="CHEBI:29108"/>
        <label>1</label>
    </ligand>
</feature>
<dbReference type="PIRSF" id="PIRSF001021">
    <property type="entry name" value="Alph-amls_thrmst"/>
    <property type="match status" value="1"/>
</dbReference>
<evidence type="ECO:0000259" key="9">
    <source>
        <dbReference type="SMART" id="SM00642"/>
    </source>
</evidence>
<keyword evidence="5" id="KW-0119">Carbohydrate metabolism</keyword>
<comment type="cofactor">
    <cofactor evidence="1">
        <name>Ca(2+)</name>
        <dbReference type="ChEBI" id="CHEBI:29108"/>
    </cofactor>
</comment>
<evidence type="ECO:0000313" key="11">
    <source>
        <dbReference type="Proteomes" id="UP001333818"/>
    </source>
</evidence>
<dbReference type="Proteomes" id="UP001333818">
    <property type="component" value="Unassembled WGS sequence"/>
</dbReference>
<keyword evidence="3 8" id="KW-0479">Metal-binding</keyword>
<keyword evidence="11" id="KW-1185">Reference proteome</keyword>
<feature type="active site" description="Nucleophile" evidence="7">
    <location>
        <position position="232"/>
    </location>
</feature>
<dbReference type="Pfam" id="PF09154">
    <property type="entry name" value="Alpha-amy_C_pro"/>
    <property type="match status" value="1"/>
</dbReference>
<dbReference type="CDD" id="cd11318">
    <property type="entry name" value="AmyAc_bac_fung_AmyA"/>
    <property type="match status" value="1"/>
</dbReference>
<protein>
    <submittedName>
        <fullName evidence="10">Alpha-amylase</fullName>
        <ecNumber evidence="10">3.2.1.1</ecNumber>
    </submittedName>
</protein>
<evidence type="ECO:0000256" key="4">
    <source>
        <dbReference type="ARBA" id="ARBA00022801"/>
    </source>
</evidence>
<dbReference type="EC" id="3.2.1.1" evidence="10"/>
<reference evidence="10" key="1">
    <citation type="submission" date="2024-01" db="EMBL/GenBank/DDBJ databases">
        <title>Bank of Algae and Cyanobacteria of the Azores (BACA) strain genomes.</title>
        <authorList>
            <person name="Luz R."/>
            <person name="Cordeiro R."/>
            <person name="Fonseca A."/>
            <person name="Goncalves V."/>
        </authorList>
    </citation>
    <scope>NUCLEOTIDE SEQUENCE</scope>
    <source>
        <strain evidence="10">BACA0141</strain>
    </source>
</reference>
<evidence type="ECO:0000256" key="8">
    <source>
        <dbReference type="PIRSR" id="PIRSR001021-2"/>
    </source>
</evidence>
<dbReference type="NCBIfam" id="NF006968">
    <property type="entry name" value="PRK09441.1-1"/>
    <property type="match status" value="1"/>
</dbReference>
<dbReference type="GO" id="GO:0004556">
    <property type="term" value="F:alpha-amylase activity"/>
    <property type="evidence" value="ECO:0007669"/>
    <property type="project" value="UniProtKB-EC"/>
</dbReference>
<keyword evidence="4 10" id="KW-0378">Hydrolase</keyword>
<feature type="active site" description="Proton donor" evidence="7">
    <location>
        <position position="263"/>
    </location>
</feature>
<evidence type="ECO:0000256" key="5">
    <source>
        <dbReference type="ARBA" id="ARBA00023277"/>
    </source>
</evidence>
<sequence length="485" mass="56108">MSNGVIIQFFQWYNPADGTLWNELKGKAKALADAGFSSVWIPPSYKGSGGGFDVGYGVYDLFDLGEFDQKGSKRTKYGTKSELQDAIKTVRSNGLNVYADIVFNHKDGGDGKETIWAQEVDWNDRNRALSDWYEIEAYTYFSFPGRGDTYSSMKWHWWCFDALTYNAKTNNNSKLYRLQNKSFSTEVNHEHGNFDYLMANDLDMGNEFVRGELFYWGRWFVDMTQVDGFRIDAVKHIRSSFFKDWLNDLRTHFAGRELFSVGEYWSQNVDDLHGYIADSAGRLSLFDVPLHFKFHAASRSGSSFDMRSIFDRTLVKEQPVLAVTFVENHDTQPLQSLESVVESWFKPLAYALILLRRDGYPCVFYADYYGAHYNDKGYEIWLTDHSFLINKFLWTRKNYGFGDQHDYFDHPNTIGWMRLGDRDHSGAMAVVLTNGAEGNKWMNTFRPNTAFYDFTGHRKEIVRTNQDGWGNFLCNGGSVSVWLQQ</sequence>
<dbReference type="InterPro" id="IPR013780">
    <property type="entry name" value="Glyco_hydro_b"/>
</dbReference>
<feature type="binding site" evidence="8">
    <location>
        <position position="201"/>
    </location>
    <ligand>
        <name>Ca(2+)</name>
        <dbReference type="ChEBI" id="CHEBI:29108"/>
        <label>1</label>
    </ligand>
</feature>
<feature type="binding site" evidence="8">
    <location>
        <position position="203"/>
    </location>
    <ligand>
        <name>Ca(2+)</name>
        <dbReference type="ChEBI" id="CHEBI:29108"/>
        <label>2</label>
    </ligand>
</feature>
<evidence type="ECO:0000256" key="2">
    <source>
        <dbReference type="ARBA" id="ARBA00008061"/>
    </source>
</evidence>
<dbReference type="Gene3D" id="2.40.30.140">
    <property type="match status" value="1"/>
</dbReference>
<feature type="binding site" evidence="8">
    <location>
        <position position="236"/>
    </location>
    <ligand>
        <name>Ca(2+)</name>
        <dbReference type="ChEBI" id="CHEBI:29108"/>
        <label>1</label>
    </ligand>
</feature>
<dbReference type="PANTHER" id="PTHR43447">
    <property type="entry name" value="ALPHA-AMYLASE"/>
    <property type="match status" value="1"/>
</dbReference>
<dbReference type="SUPFAM" id="SSF51445">
    <property type="entry name" value="(Trans)glycosidases"/>
    <property type="match status" value="1"/>
</dbReference>
<dbReference type="InterPro" id="IPR013776">
    <property type="entry name" value="A-amylase_thermo"/>
</dbReference>
<comment type="caution">
    <text evidence="10">The sequence shown here is derived from an EMBL/GenBank/DDBJ whole genome shotgun (WGS) entry which is preliminary data.</text>
</comment>
<feature type="binding site" evidence="8">
    <location>
        <position position="104"/>
    </location>
    <ligand>
        <name>Ca(2+)</name>
        <dbReference type="ChEBI" id="CHEBI:29108"/>
        <label>1</label>
    </ligand>
</feature>